<proteinExistence type="predicted"/>
<dbReference type="EMBL" id="JBHMAJ010000005">
    <property type="protein sequence ID" value="MFB9823718.1"/>
    <property type="molecule type" value="Genomic_DNA"/>
</dbReference>
<organism evidence="2 3">
    <name type="scientific">Halobaculum roseum</name>
    <dbReference type="NCBI Taxonomy" id="2175149"/>
    <lineage>
        <taxon>Archaea</taxon>
        <taxon>Methanobacteriati</taxon>
        <taxon>Methanobacteriota</taxon>
        <taxon>Stenosarchaea group</taxon>
        <taxon>Halobacteria</taxon>
        <taxon>Halobacteriales</taxon>
        <taxon>Haloferacaceae</taxon>
        <taxon>Halobaculum</taxon>
    </lineage>
</organism>
<dbReference type="Pfam" id="PF03551">
    <property type="entry name" value="PadR"/>
    <property type="match status" value="1"/>
</dbReference>
<dbReference type="AlphaFoldDB" id="A0ABD5MIS1"/>
<sequence length="117" mass="13242">MSVHATPPITDGGTITHPTWTELTAFEGNVLYAIARLERDDPLTYGLAIRDVLEEYYTKPINHGRLYPTLDDLADQGLITKTSVDDRTNKYKLTDAGYELLSRRRDELTAVLTEEDQ</sequence>
<feature type="domain" description="Transcription regulator PadR N-terminal" evidence="1">
    <location>
        <begin position="44"/>
        <end position="101"/>
    </location>
</feature>
<dbReference type="SUPFAM" id="SSF46785">
    <property type="entry name" value="Winged helix' DNA-binding domain"/>
    <property type="match status" value="1"/>
</dbReference>
<name>A0ABD5MIS1_9EURY</name>
<dbReference type="Proteomes" id="UP001589595">
    <property type="component" value="Unassembled WGS sequence"/>
</dbReference>
<keyword evidence="3" id="KW-1185">Reference proteome</keyword>
<dbReference type="InterPro" id="IPR036390">
    <property type="entry name" value="WH_DNA-bd_sf"/>
</dbReference>
<dbReference type="InterPro" id="IPR036388">
    <property type="entry name" value="WH-like_DNA-bd_sf"/>
</dbReference>
<evidence type="ECO:0000313" key="2">
    <source>
        <dbReference type="EMBL" id="MFB9823718.1"/>
    </source>
</evidence>
<dbReference type="InterPro" id="IPR005149">
    <property type="entry name" value="Tscrpt_reg_PadR_N"/>
</dbReference>
<accession>A0ABD5MIS1</accession>
<gene>
    <name evidence="2" type="ORF">ACFFOL_05930</name>
</gene>
<protein>
    <submittedName>
        <fullName evidence="2">PadR family transcriptional regulator</fullName>
    </submittedName>
</protein>
<evidence type="ECO:0000313" key="3">
    <source>
        <dbReference type="Proteomes" id="UP001589595"/>
    </source>
</evidence>
<comment type="caution">
    <text evidence="2">The sequence shown here is derived from an EMBL/GenBank/DDBJ whole genome shotgun (WGS) entry which is preliminary data.</text>
</comment>
<evidence type="ECO:0000259" key="1">
    <source>
        <dbReference type="Pfam" id="PF03551"/>
    </source>
</evidence>
<dbReference type="GeneID" id="67212465"/>
<dbReference type="RefSeq" id="WP_225935241.1">
    <property type="nucleotide sequence ID" value="NZ_CP082287.1"/>
</dbReference>
<reference evidence="2" key="1">
    <citation type="submission" date="2024-09" db="EMBL/GenBank/DDBJ databases">
        <authorList>
            <person name="Sun Q."/>
        </authorList>
    </citation>
    <scope>NUCLEOTIDE SEQUENCE [LARGE SCALE GENOMIC DNA]</scope>
    <source>
        <strain evidence="2">JCM 31273</strain>
    </source>
</reference>
<dbReference type="Gene3D" id="1.10.10.10">
    <property type="entry name" value="Winged helix-like DNA-binding domain superfamily/Winged helix DNA-binding domain"/>
    <property type="match status" value="1"/>
</dbReference>